<name>A0A840RXA7_9BURK</name>
<keyword evidence="2" id="KW-1185">Reference proteome</keyword>
<sequence length="116" mass="12895">MKLALHQIRGALDAYKRASDNGQILKAAGESGYPPTLEILVNGVENPSDIKHGRLIFLRSVPRDPFFLDATLPADQNWMLRSYGSPPEAPQPGEDIFDVASLSPRRGLNGIYYKDW</sequence>
<evidence type="ECO:0000313" key="1">
    <source>
        <dbReference type="EMBL" id="MBB5201832.1"/>
    </source>
</evidence>
<proteinExistence type="predicted"/>
<organism evidence="1 2">
    <name type="scientific">Glaciimonas immobilis</name>
    <dbReference type="NCBI Taxonomy" id="728004"/>
    <lineage>
        <taxon>Bacteria</taxon>
        <taxon>Pseudomonadati</taxon>
        <taxon>Pseudomonadota</taxon>
        <taxon>Betaproteobacteria</taxon>
        <taxon>Burkholderiales</taxon>
        <taxon>Oxalobacteraceae</taxon>
        <taxon>Glaciimonas</taxon>
    </lineage>
</organism>
<gene>
    <name evidence="1" type="ORF">HNR39_003690</name>
</gene>
<dbReference type="InterPro" id="IPR045584">
    <property type="entry name" value="Pilin-like"/>
</dbReference>
<dbReference type="SUPFAM" id="SSF54523">
    <property type="entry name" value="Pili subunits"/>
    <property type="match status" value="1"/>
</dbReference>
<protein>
    <submittedName>
        <fullName evidence="1">General secretion pathway protein G</fullName>
    </submittedName>
</protein>
<evidence type="ECO:0000313" key="2">
    <source>
        <dbReference type="Proteomes" id="UP000571084"/>
    </source>
</evidence>
<accession>A0A840RXA7</accession>
<dbReference type="RefSeq" id="WP_311734906.1">
    <property type="nucleotide sequence ID" value="NZ_JAAOZT010000017.1"/>
</dbReference>
<reference evidence="1 2" key="1">
    <citation type="submission" date="2020-08" db="EMBL/GenBank/DDBJ databases">
        <title>Genomic Encyclopedia of Type Strains, Phase IV (KMG-IV): sequencing the most valuable type-strain genomes for metagenomic binning, comparative biology and taxonomic classification.</title>
        <authorList>
            <person name="Goeker M."/>
        </authorList>
    </citation>
    <scope>NUCLEOTIDE SEQUENCE [LARGE SCALE GENOMIC DNA]</scope>
    <source>
        <strain evidence="1 2">DSM 23240</strain>
    </source>
</reference>
<dbReference type="Proteomes" id="UP000571084">
    <property type="component" value="Unassembled WGS sequence"/>
</dbReference>
<dbReference type="AlphaFoldDB" id="A0A840RXA7"/>
<dbReference type="EMBL" id="JACHHQ010000008">
    <property type="protein sequence ID" value="MBB5201832.1"/>
    <property type="molecule type" value="Genomic_DNA"/>
</dbReference>
<comment type="caution">
    <text evidence="1">The sequence shown here is derived from an EMBL/GenBank/DDBJ whole genome shotgun (WGS) entry which is preliminary data.</text>
</comment>